<organism evidence="2 3">
    <name type="scientific">Sphaerosporella brunnea</name>
    <dbReference type="NCBI Taxonomy" id="1250544"/>
    <lineage>
        <taxon>Eukaryota</taxon>
        <taxon>Fungi</taxon>
        <taxon>Dikarya</taxon>
        <taxon>Ascomycota</taxon>
        <taxon>Pezizomycotina</taxon>
        <taxon>Pezizomycetes</taxon>
        <taxon>Pezizales</taxon>
        <taxon>Pyronemataceae</taxon>
        <taxon>Sphaerosporella</taxon>
    </lineage>
</organism>
<feature type="region of interest" description="Disordered" evidence="1">
    <location>
        <begin position="123"/>
        <end position="153"/>
    </location>
</feature>
<dbReference type="Proteomes" id="UP000326924">
    <property type="component" value="Unassembled WGS sequence"/>
</dbReference>
<evidence type="ECO:0000313" key="2">
    <source>
        <dbReference type="EMBL" id="KAA8912856.1"/>
    </source>
</evidence>
<gene>
    <name evidence="2" type="ORF">FN846DRAFT_216135</name>
</gene>
<sequence>MLPLPVFAPAAPVVWEPLRHRDPLKYTLDPRDPLPDDVVLEAVKCFPGAMALMTFSDGSLLVVYDRGIQPLDMEPFIPTRFGDLLVAVTDDRFSLSSGESSGDSDQPKEPVKLTEPIKAQTEPVKTVIPDRPSPSEAPAMACSQTAPDSKMAAAATPQSHVTLRNEAGLVWPNMSVTTRRPSTRNCWESRPDWIWPSATYLRDWRPEPSIFLWTRRPLFNASKATNLAQASGSCRRSRGLNAS</sequence>
<comment type="caution">
    <text evidence="2">The sequence shown here is derived from an EMBL/GenBank/DDBJ whole genome shotgun (WGS) entry which is preliminary data.</text>
</comment>
<dbReference type="AlphaFoldDB" id="A0A5J5F7G4"/>
<protein>
    <submittedName>
        <fullName evidence="2">Uncharacterized protein</fullName>
    </submittedName>
</protein>
<evidence type="ECO:0000256" key="1">
    <source>
        <dbReference type="SAM" id="MobiDB-lite"/>
    </source>
</evidence>
<keyword evidence="3" id="KW-1185">Reference proteome</keyword>
<proteinExistence type="predicted"/>
<name>A0A5J5F7G4_9PEZI</name>
<dbReference type="InParanoid" id="A0A5J5F7G4"/>
<dbReference type="EMBL" id="VXIS01000019">
    <property type="protein sequence ID" value="KAA8912856.1"/>
    <property type="molecule type" value="Genomic_DNA"/>
</dbReference>
<accession>A0A5J5F7G4</accession>
<evidence type="ECO:0000313" key="3">
    <source>
        <dbReference type="Proteomes" id="UP000326924"/>
    </source>
</evidence>
<reference evidence="2 3" key="1">
    <citation type="submission" date="2019-09" db="EMBL/GenBank/DDBJ databases">
        <title>Draft genome of the ectomycorrhizal ascomycete Sphaerosporella brunnea.</title>
        <authorList>
            <consortium name="DOE Joint Genome Institute"/>
            <person name="Benucci G.M."/>
            <person name="Marozzi G."/>
            <person name="Antonielli L."/>
            <person name="Sanchez S."/>
            <person name="Marco P."/>
            <person name="Wang X."/>
            <person name="Falini L.B."/>
            <person name="Barry K."/>
            <person name="Haridas S."/>
            <person name="Lipzen A."/>
            <person name="Labutti K."/>
            <person name="Grigoriev I.V."/>
            <person name="Murat C."/>
            <person name="Martin F."/>
            <person name="Albertini E."/>
            <person name="Donnini D."/>
            <person name="Bonito G."/>
        </authorList>
    </citation>
    <scope>NUCLEOTIDE SEQUENCE [LARGE SCALE GENOMIC DNA]</scope>
    <source>
        <strain evidence="2 3">Sb_GMNB300</strain>
    </source>
</reference>